<dbReference type="PANTHER" id="PTHR34933:SF3">
    <property type="entry name" value="FLAGELLAR L-RING PROTEIN"/>
    <property type="match status" value="1"/>
</dbReference>
<proteinExistence type="inferred from homology"/>
<dbReference type="GO" id="GO:0003774">
    <property type="term" value="F:cytoskeletal motor activity"/>
    <property type="evidence" value="ECO:0007669"/>
    <property type="project" value="InterPro"/>
</dbReference>
<evidence type="ECO:0000313" key="10">
    <source>
        <dbReference type="EMBL" id="ANH76427.1"/>
    </source>
</evidence>
<dbReference type="Proteomes" id="UP000077927">
    <property type="component" value="Chromosome 2"/>
</dbReference>
<evidence type="ECO:0000256" key="7">
    <source>
        <dbReference type="ARBA" id="ARBA00023143"/>
    </source>
</evidence>
<evidence type="ECO:0000256" key="4">
    <source>
        <dbReference type="ARBA" id="ARBA00011439"/>
    </source>
</evidence>
<evidence type="ECO:0000256" key="6">
    <source>
        <dbReference type="ARBA" id="ARBA00023136"/>
    </source>
</evidence>
<keyword evidence="11" id="KW-0969">Cilium</keyword>
<dbReference type="RefSeq" id="WP_021193470.1">
    <property type="nucleotide sequence ID" value="NZ_CP012606.1"/>
</dbReference>
<dbReference type="PATRIC" id="fig|190721.6.peg.5079"/>
<accession>A0A192A5H4</accession>
<dbReference type="GeneID" id="61529050"/>
<gene>
    <name evidence="9" type="primary">flgH</name>
    <name evidence="11" type="ORF">A9Y76_23695</name>
    <name evidence="10" type="ORF">ACS15_5136</name>
</gene>
<comment type="subunit">
    <text evidence="4 9">The basal body constitutes a major portion of the flagellar organelle and consists of four rings (L,P,S, and M) mounted on a central rod.</text>
</comment>
<dbReference type="OrthoDB" id="9789463at2"/>
<dbReference type="EMBL" id="CP012606">
    <property type="protein sequence ID" value="ANH76427.1"/>
    <property type="molecule type" value="Genomic_DNA"/>
</dbReference>
<keyword evidence="6 9" id="KW-0472">Membrane</keyword>
<dbReference type="EMBL" id="CP016023">
    <property type="protein sequence ID" value="ANJ75501.1"/>
    <property type="molecule type" value="Genomic_DNA"/>
</dbReference>
<dbReference type="Proteomes" id="UP000078572">
    <property type="component" value="Chromosome 2"/>
</dbReference>
<dbReference type="HAMAP" id="MF_00415">
    <property type="entry name" value="FlgH"/>
    <property type="match status" value="1"/>
</dbReference>
<evidence type="ECO:0000256" key="1">
    <source>
        <dbReference type="ARBA" id="ARBA00002591"/>
    </source>
</evidence>
<sequence>MQTPPVYSLQQEQIQHGGRAVRIAKLAVLGTAALLATACGFLPPPAPIVQGPTTARPPMPVMAPRQNGAIYQEVASGSGGFRGMFEDRRAHMVGDTITIVITENTAASKQTSGSVDRSGSKTTSVPTFAGMNPGVLSLLGVSASDANKFDSKGANGAQNNFTATITVTVVEVLGNGNLVVSGEKQMAVGQGTESIKFSGVINPTTVNNQNTVLSTQVADARMEYRGTGYVAEAQQMGWLSRFFLTVSPF</sequence>
<dbReference type="Pfam" id="PF02107">
    <property type="entry name" value="FlgH"/>
    <property type="match status" value="1"/>
</dbReference>
<evidence type="ECO:0000313" key="12">
    <source>
        <dbReference type="Proteomes" id="UP000077927"/>
    </source>
</evidence>
<dbReference type="GO" id="GO:0009279">
    <property type="term" value="C:cell outer membrane"/>
    <property type="evidence" value="ECO:0007669"/>
    <property type="project" value="UniProtKB-SubCell"/>
</dbReference>
<keyword evidence="5" id="KW-0732">Signal</keyword>
<comment type="similarity">
    <text evidence="3 9">Belongs to the FlgH family.</text>
</comment>
<comment type="subcellular location">
    <subcellularLocation>
        <location evidence="9">Cell outer membrane</location>
    </subcellularLocation>
    <subcellularLocation>
        <location evidence="9">Bacterial flagellum basal body</location>
    </subcellularLocation>
    <subcellularLocation>
        <location evidence="2">Membrane</location>
    </subcellularLocation>
</comment>
<dbReference type="STRING" id="190721.ACS15_5136"/>
<name>A0A192A5H4_9RALS</name>
<dbReference type="KEGG" id="rin:ACS15_5136"/>
<evidence type="ECO:0000313" key="11">
    <source>
        <dbReference type="EMBL" id="ANJ75501.1"/>
    </source>
</evidence>
<evidence type="ECO:0000256" key="2">
    <source>
        <dbReference type="ARBA" id="ARBA00004370"/>
    </source>
</evidence>
<reference evidence="11" key="2">
    <citation type="submission" date="2016-06" db="EMBL/GenBank/DDBJ databases">
        <authorList>
            <person name="Kjaerup R.B."/>
            <person name="Dalgaard T.S."/>
            <person name="Juul-Madsen H.R."/>
        </authorList>
    </citation>
    <scope>NUCLEOTIDE SEQUENCE [LARGE SCALE GENOMIC DNA]</scope>
    <source>
        <strain evidence="11">ATCC 49129</strain>
    </source>
</reference>
<dbReference type="GO" id="GO:0071973">
    <property type="term" value="P:bacterial-type flagellum-dependent cell motility"/>
    <property type="evidence" value="ECO:0007669"/>
    <property type="project" value="InterPro"/>
</dbReference>
<keyword evidence="11" id="KW-0966">Cell projection</keyword>
<keyword evidence="7 9" id="KW-0975">Bacterial flagellum</keyword>
<evidence type="ECO:0000313" key="13">
    <source>
        <dbReference type="Proteomes" id="UP000078572"/>
    </source>
</evidence>
<protein>
    <recommendedName>
        <fullName evidence="9">Flagellar L-ring protein</fullName>
    </recommendedName>
    <alternativeName>
        <fullName evidence="9">Basal body L-ring protein</fullName>
    </alternativeName>
</protein>
<keyword evidence="8 9" id="KW-0998">Cell outer membrane</keyword>
<dbReference type="InterPro" id="IPR000527">
    <property type="entry name" value="Flag_Lring"/>
</dbReference>
<evidence type="ECO:0000256" key="9">
    <source>
        <dbReference type="HAMAP-Rule" id="MF_00415"/>
    </source>
</evidence>
<organism evidence="11 13">
    <name type="scientific">Ralstonia insidiosa</name>
    <dbReference type="NCBI Taxonomy" id="190721"/>
    <lineage>
        <taxon>Bacteria</taxon>
        <taxon>Pseudomonadati</taxon>
        <taxon>Pseudomonadota</taxon>
        <taxon>Betaproteobacteria</taxon>
        <taxon>Burkholderiales</taxon>
        <taxon>Burkholderiaceae</taxon>
        <taxon>Ralstonia</taxon>
    </lineage>
</organism>
<dbReference type="PRINTS" id="PR01008">
    <property type="entry name" value="FLGLRINGFLGH"/>
</dbReference>
<dbReference type="GO" id="GO:0009427">
    <property type="term" value="C:bacterial-type flagellum basal body, distal rod, L ring"/>
    <property type="evidence" value="ECO:0007669"/>
    <property type="project" value="InterPro"/>
</dbReference>
<reference evidence="10 12" key="1">
    <citation type="submission" date="2015-09" db="EMBL/GenBank/DDBJ databases">
        <authorList>
            <person name="Xu Y."/>
            <person name="Nagy A."/>
            <person name="Liu N.T."/>
            <person name="Nou X."/>
        </authorList>
    </citation>
    <scope>NUCLEOTIDE SEQUENCE [LARGE SCALE GENOMIC DNA]</scope>
    <source>
        <strain evidence="10 12">FC1138</strain>
    </source>
</reference>
<reference evidence="13" key="3">
    <citation type="submission" date="2016-06" db="EMBL/GenBank/DDBJ databases">
        <authorList>
            <person name="Xu Y."/>
            <person name="Nagy A."/>
            <person name="Yan X."/>
            <person name="Kim S.W."/>
            <person name="Haley B."/>
            <person name="Liu N.T."/>
            <person name="Nou X."/>
        </authorList>
    </citation>
    <scope>NUCLEOTIDE SEQUENCE [LARGE SCALE GENOMIC DNA]</scope>
    <source>
        <strain evidence="13">ATCC 49129</strain>
    </source>
</reference>
<dbReference type="PANTHER" id="PTHR34933">
    <property type="entry name" value="FLAGELLAR L-RING PROTEIN"/>
    <property type="match status" value="1"/>
</dbReference>
<comment type="function">
    <text evidence="1 9">Assembles around the rod to form the L-ring and probably protects the motor/basal body from shearing forces during rotation.</text>
</comment>
<dbReference type="AlphaFoldDB" id="A0A192A5H4"/>
<keyword evidence="11" id="KW-0282">Flagellum</keyword>
<evidence type="ECO:0000256" key="8">
    <source>
        <dbReference type="ARBA" id="ARBA00023237"/>
    </source>
</evidence>
<evidence type="ECO:0000256" key="3">
    <source>
        <dbReference type="ARBA" id="ARBA00006929"/>
    </source>
</evidence>
<keyword evidence="13" id="KW-1185">Reference proteome</keyword>
<evidence type="ECO:0000256" key="5">
    <source>
        <dbReference type="ARBA" id="ARBA00022729"/>
    </source>
</evidence>